<dbReference type="GO" id="GO:0030425">
    <property type="term" value="C:dendrite"/>
    <property type="evidence" value="ECO:0007669"/>
    <property type="project" value="TreeGrafter"/>
</dbReference>
<dbReference type="GO" id="GO:0099509">
    <property type="term" value="P:regulation of presynaptic cytosolic calcium ion concentration"/>
    <property type="evidence" value="ECO:0007669"/>
    <property type="project" value="TreeGrafter"/>
</dbReference>
<dbReference type="InterPro" id="IPR051001">
    <property type="entry name" value="Calbindin_Ca-bind"/>
</dbReference>
<dbReference type="VEuPathDB" id="VectorBase:LDEU010663"/>
<dbReference type="InterPro" id="IPR018247">
    <property type="entry name" value="EF_Hand_1_Ca_BS"/>
</dbReference>
<dbReference type="SUPFAM" id="SSF47473">
    <property type="entry name" value="EF-hand"/>
    <property type="match status" value="1"/>
</dbReference>
<organism evidence="3 4">
    <name type="scientific">Leptotrombidium deliense</name>
    <dbReference type="NCBI Taxonomy" id="299467"/>
    <lineage>
        <taxon>Eukaryota</taxon>
        <taxon>Metazoa</taxon>
        <taxon>Ecdysozoa</taxon>
        <taxon>Arthropoda</taxon>
        <taxon>Chelicerata</taxon>
        <taxon>Arachnida</taxon>
        <taxon>Acari</taxon>
        <taxon>Acariformes</taxon>
        <taxon>Trombidiformes</taxon>
        <taxon>Prostigmata</taxon>
        <taxon>Anystina</taxon>
        <taxon>Parasitengona</taxon>
        <taxon>Trombiculoidea</taxon>
        <taxon>Trombiculidae</taxon>
        <taxon>Leptotrombidium</taxon>
    </lineage>
</organism>
<dbReference type="PANTHER" id="PTHR19972">
    <property type="entry name" value="CALBINDIN"/>
    <property type="match status" value="1"/>
</dbReference>
<keyword evidence="1" id="KW-0106">Calcium</keyword>
<keyword evidence="4" id="KW-1185">Reference proteome</keyword>
<reference evidence="3 4" key="1">
    <citation type="journal article" date="2018" name="Gigascience">
        <title>Genomes of trombidid mites reveal novel predicted allergens and laterally-transferred genes associated with secondary metabolism.</title>
        <authorList>
            <person name="Dong X."/>
            <person name="Chaisiri K."/>
            <person name="Xia D."/>
            <person name="Armstrong S.D."/>
            <person name="Fang Y."/>
            <person name="Donnelly M.J."/>
            <person name="Kadowaki T."/>
            <person name="McGarry J.W."/>
            <person name="Darby A.C."/>
            <person name="Makepeace B.L."/>
        </authorList>
    </citation>
    <scope>NUCLEOTIDE SEQUENCE [LARGE SCALE GENOMIC DNA]</scope>
    <source>
        <strain evidence="3">UoL-UT</strain>
    </source>
</reference>
<dbReference type="EMBL" id="NCKV01012548">
    <property type="protein sequence ID" value="RWS21377.1"/>
    <property type="molecule type" value="Genomic_DNA"/>
</dbReference>
<feature type="domain" description="EF-hand" evidence="2">
    <location>
        <begin position="1"/>
        <end position="30"/>
    </location>
</feature>
<dbReference type="Proteomes" id="UP000288716">
    <property type="component" value="Unassembled WGS sequence"/>
</dbReference>
<dbReference type="PROSITE" id="PS00018">
    <property type="entry name" value="EF_HAND_1"/>
    <property type="match status" value="4"/>
</dbReference>
<dbReference type="SMART" id="SM00054">
    <property type="entry name" value="EFh"/>
    <property type="match status" value="4"/>
</dbReference>
<feature type="domain" description="EF-hand" evidence="2">
    <location>
        <begin position="104"/>
        <end position="139"/>
    </location>
</feature>
<dbReference type="GO" id="GO:1900271">
    <property type="term" value="P:regulation of long-term synaptic potentiation"/>
    <property type="evidence" value="ECO:0007669"/>
    <property type="project" value="TreeGrafter"/>
</dbReference>
<dbReference type="PANTHER" id="PTHR19972:SF10">
    <property type="entry name" value="CALBINDIN-32"/>
    <property type="match status" value="1"/>
</dbReference>
<dbReference type="STRING" id="299467.A0A443S1F3"/>
<dbReference type="Pfam" id="PF13405">
    <property type="entry name" value="EF-hand_6"/>
    <property type="match status" value="1"/>
</dbReference>
<evidence type="ECO:0000259" key="2">
    <source>
        <dbReference type="PROSITE" id="PS50222"/>
    </source>
</evidence>
<dbReference type="InterPro" id="IPR002048">
    <property type="entry name" value="EF_hand_dom"/>
</dbReference>
<proteinExistence type="predicted"/>
<dbReference type="Pfam" id="PF13499">
    <property type="entry name" value="EF-hand_7"/>
    <property type="match status" value="1"/>
</dbReference>
<name>A0A443S1F3_9ACAR</name>
<protein>
    <submittedName>
        <fullName evidence="3">Calbindin-32-like protein</fullName>
    </submittedName>
</protein>
<dbReference type="InterPro" id="IPR011992">
    <property type="entry name" value="EF-hand-dom_pair"/>
</dbReference>
<dbReference type="Gene3D" id="1.10.238.10">
    <property type="entry name" value="EF-hand"/>
    <property type="match status" value="2"/>
</dbReference>
<accession>A0A443S1F3</accession>
<dbReference type="GO" id="GO:0005829">
    <property type="term" value="C:cytosol"/>
    <property type="evidence" value="ECO:0007669"/>
    <property type="project" value="TreeGrafter"/>
</dbReference>
<gene>
    <name evidence="3" type="ORF">B4U80_05700</name>
</gene>
<evidence type="ECO:0000256" key="1">
    <source>
        <dbReference type="ARBA" id="ARBA00022837"/>
    </source>
</evidence>
<feature type="domain" description="EF-hand" evidence="2">
    <location>
        <begin position="150"/>
        <end position="185"/>
    </location>
</feature>
<comment type="caution">
    <text evidence="3">The sequence shown here is derived from an EMBL/GenBank/DDBJ whole genome shotgun (WGS) entry which is preliminary data.</text>
</comment>
<dbReference type="Pfam" id="PF13202">
    <property type="entry name" value="EF-hand_5"/>
    <property type="match status" value="1"/>
</dbReference>
<dbReference type="AlphaFoldDB" id="A0A443S1F3"/>
<evidence type="ECO:0000313" key="4">
    <source>
        <dbReference type="Proteomes" id="UP000288716"/>
    </source>
</evidence>
<feature type="domain" description="EF-hand" evidence="2">
    <location>
        <begin position="59"/>
        <end position="94"/>
    </location>
</feature>
<evidence type="ECO:0000313" key="3">
    <source>
        <dbReference type="EMBL" id="RWS21377.1"/>
    </source>
</evidence>
<dbReference type="PROSITE" id="PS50222">
    <property type="entry name" value="EF_HAND_2"/>
    <property type="match status" value="4"/>
</dbReference>
<dbReference type="GO" id="GO:0005509">
    <property type="term" value="F:calcium ion binding"/>
    <property type="evidence" value="ECO:0007669"/>
    <property type="project" value="InterPro"/>
</dbReference>
<dbReference type="OrthoDB" id="428774at2759"/>
<sequence>MLFLEAYDDNGDGKIDVHELAQLLPLRSSFYGLFKIESPLESSIDLIKVSVNQILIFISTFFDCKKLWKKYDINNNGFIEIDELKNYLSDVFKQKHNFKANDKLMLEYSNVFMNLFDSNKDGMLNLSEMCRLVPVKDRLTVKTLKSINFFSTETIENLFHFYDRDKDGMLNEDELQGLLSDVLYLCKKV</sequence>
<dbReference type="GO" id="GO:0005634">
    <property type="term" value="C:nucleus"/>
    <property type="evidence" value="ECO:0007669"/>
    <property type="project" value="TreeGrafter"/>
</dbReference>
<dbReference type="GO" id="GO:0043195">
    <property type="term" value="C:terminal bouton"/>
    <property type="evidence" value="ECO:0007669"/>
    <property type="project" value="TreeGrafter"/>
</dbReference>